<accession>A0A2Z6MI24</accession>
<dbReference type="Pfam" id="PF03732">
    <property type="entry name" value="Retrotrans_gag"/>
    <property type="match status" value="1"/>
</dbReference>
<reference evidence="7" key="1">
    <citation type="journal article" date="2017" name="Front. Plant Sci.">
        <title>Climate Clever Clovers: New Paradigm to Reduce the Environmental Footprint of Ruminants by Breeding Low Methanogenic Forages Utilizing Haplotype Variation.</title>
        <authorList>
            <person name="Kaur P."/>
            <person name="Appels R."/>
            <person name="Bayer P.E."/>
            <person name="Keeble-Gagnere G."/>
            <person name="Wang J."/>
            <person name="Hirakawa H."/>
            <person name="Shirasawa K."/>
            <person name="Vercoe P."/>
            <person name="Stefanova K."/>
            <person name="Durmic Z."/>
            <person name="Nichols P."/>
            <person name="Revell C."/>
            <person name="Isobe S.N."/>
            <person name="Edwards D."/>
            <person name="Erskine W."/>
        </authorList>
    </citation>
    <scope>NUCLEOTIDE SEQUENCE [LARGE SCALE GENOMIC DNA]</scope>
    <source>
        <strain evidence="7">cv. Daliak</strain>
    </source>
</reference>
<dbReference type="InterPro" id="IPR005162">
    <property type="entry name" value="Retrotrans_gag_dom"/>
</dbReference>
<dbReference type="InterPro" id="IPR043502">
    <property type="entry name" value="DNA/RNA_pol_sf"/>
</dbReference>
<dbReference type="InterPro" id="IPR029472">
    <property type="entry name" value="Copia-like_N"/>
</dbReference>
<feature type="domain" description="Retroviral polymerase SH3-like" evidence="5">
    <location>
        <begin position="476"/>
        <end position="537"/>
    </location>
</feature>
<evidence type="ECO:0008006" key="8">
    <source>
        <dbReference type="Google" id="ProtNLM"/>
    </source>
</evidence>
<evidence type="ECO:0000259" key="3">
    <source>
        <dbReference type="Pfam" id="PF07727"/>
    </source>
</evidence>
<feature type="domain" description="Reverse transcriptase Ty1/copia-type" evidence="3">
    <location>
        <begin position="691"/>
        <end position="931"/>
    </location>
</feature>
<dbReference type="Pfam" id="PF07727">
    <property type="entry name" value="RVT_2"/>
    <property type="match status" value="1"/>
</dbReference>
<dbReference type="InterPro" id="IPR057670">
    <property type="entry name" value="SH3_retrovirus"/>
</dbReference>
<evidence type="ECO:0000313" key="7">
    <source>
        <dbReference type="Proteomes" id="UP000242715"/>
    </source>
</evidence>
<sequence length="1009" mass="113554">MARGNTATATGSSSNNDMILDQASPYYVHSSDGPSSVTVKPVLNGSNYHSWARSMRRALGGKMKYEFVDGTIPPVLDHFDPTYRAWNRCNDLIHSWLLNSVSESIAQSIVFIENVVDAWNDLKDRFAQGDLVRVSELMQEIYALKQDSKSVTEFYSELKILWEELEIYMPIPTCVCRSRCSCDSMIKARSNHTLLYAIRFLTGLNENFGMVKSQILLIDPLPSMTKIFSMVLQFERQHGFGSNEESKVLVNAADSKKQNYYASKGYSQSSKENRYCTYCHKTNHTINECFKKHGFPPHMQKHNRAASNSSHAGSDSMTNSSDHGESSRSSTPSISQEQYDQLMTLLKNSSVNHSSASTSSQQANPSTSVNHSLTGASDHFCGSLKWFDSYSQITPIRVRLPTGHHTFAKIAGTIKFSSSLILHEAKDNQKMIGSAEKFEDLYYLNLQDKETHVHNVSTSKPLPTSALWHFRLVFGSLAYATTLPNHRTKLAPRARKCVFLGYKAGMKGVVLFDLNNRNIFISRNVTHHETIFPYQSIQSSSSWSYYPSPPHINSNFPQSVNNPDIPANVNPSQPPLPPSTSSQEISHTLPPPISDLSHPISHTSKPKRQRHVPTYLKDYVCNSSSQSVSSIISGTPYPISNFHSYANLSCNHKAFSVSLSQTTEPKTYSEACKSQEWIDAMNSELEALYRNSTWDIIDAPADIKPIGSKWVFKVKHKADGSIERYKARLVAKGYNQIEGPDFFDTFSPVAKLTTVRTLLALASHHHWHLHQLDVNNAFLHGDLHEDVYMQVPEGVLAKPNQVCKSRKSLYGLKQASRKWYEKLSTLLVQEGYHQSSSDYSLFTFKNKIHFTAILVYVDDIIIAGSSTAEIERIEIILDRQFKIKDLGSLKYFLGLEVAQSSQGITISQRKYCLDLLEDTGLLGSKPVSTPLDPSLKLHQDNGAPFEDITQYRRLIGRLLYLTTTRPDISLATQQLSQFLQAPTVTHYNAACRILRYLKQEPRLGLIYVS</sequence>
<dbReference type="OrthoDB" id="2802215at2759"/>
<feature type="compositionally biased region" description="Polar residues" evidence="1">
    <location>
        <begin position="305"/>
        <end position="336"/>
    </location>
</feature>
<dbReference type="Pfam" id="PF25597">
    <property type="entry name" value="SH3_retrovirus"/>
    <property type="match status" value="1"/>
</dbReference>
<organism evidence="6 7">
    <name type="scientific">Trifolium subterraneum</name>
    <name type="common">Subterranean clover</name>
    <dbReference type="NCBI Taxonomy" id="3900"/>
    <lineage>
        <taxon>Eukaryota</taxon>
        <taxon>Viridiplantae</taxon>
        <taxon>Streptophyta</taxon>
        <taxon>Embryophyta</taxon>
        <taxon>Tracheophyta</taxon>
        <taxon>Spermatophyta</taxon>
        <taxon>Magnoliopsida</taxon>
        <taxon>eudicotyledons</taxon>
        <taxon>Gunneridae</taxon>
        <taxon>Pentapetalae</taxon>
        <taxon>rosids</taxon>
        <taxon>fabids</taxon>
        <taxon>Fabales</taxon>
        <taxon>Fabaceae</taxon>
        <taxon>Papilionoideae</taxon>
        <taxon>50 kb inversion clade</taxon>
        <taxon>NPAAA clade</taxon>
        <taxon>Hologalegina</taxon>
        <taxon>IRL clade</taxon>
        <taxon>Trifolieae</taxon>
        <taxon>Trifolium</taxon>
    </lineage>
</organism>
<keyword evidence="7" id="KW-1185">Reference proteome</keyword>
<feature type="domain" description="Retrotransposon Copia-like N-terminal" evidence="4">
    <location>
        <begin position="29"/>
        <end position="73"/>
    </location>
</feature>
<dbReference type="InterPro" id="IPR013103">
    <property type="entry name" value="RVT_2"/>
</dbReference>
<dbReference type="EMBL" id="DF973487">
    <property type="protein sequence ID" value="GAU32234.1"/>
    <property type="molecule type" value="Genomic_DNA"/>
</dbReference>
<dbReference type="SUPFAM" id="SSF56672">
    <property type="entry name" value="DNA/RNA polymerases"/>
    <property type="match status" value="1"/>
</dbReference>
<proteinExistence type="predicted"/>
<feature type="region of interest" description="Disordered" evidence="1">
    <location>
        <begin position="556"/>
        <end position="610"/>
    </location>
</feature>
<evidence type="ECO:0000259" key="4">
    <source>
        <dbReference type="Pfam" id="PF14244"/>
    </source>
</evidence>
<evidence type="ECO:0000259" key="2">
    <source>
        <dbReference type="Pfam" id="PF03732"/>
    </source>
</evidence>
<dbReference type="PANTHER" id="PTHR37610">
    <property type="entry name" value="CCHC-TYPE DOMAIN-CONTAINING PROTEIN"/>
    <property type="match status" value="1"/>
</dbReference>
<feature type="region of interest" description="Disordered" evidence="1">
    <location>
        <begin position="300"/>
        <end position="336"/>
    </location>
</feature>
<feature type="domain" description="Retrotransposon gag" evidence="2">
    <location>
        <begin position="90"/>
        <end position="166"/>
    </location>
</feature>
<feature type="region of interest" description="Disordered" evidence="1">
    <location>
        <begin position="350"/>
        <end position="371"/>
    </location>
</feature>
<name>A0A2Z6MI24_TRISU</name>
<dbReference type="Proteomes" id="UP000242715">
    <property type="component" value="Unassembled WGS sequence"/>
</dbReference>
<evidence type="ECO:0000256" key="1">
    <source>
        <dbReference type="SAM" id="MobiDB-lite"/>
    </source>
</evidence>
<dbReference type="PANTHER" id="PTHR37610:SF55">
    <property type="entry name" value="RETROTRANSPOSON COPIA-LIKE N-TERMINAL DOMAIN-CONTAINING PROTEIN"/>
    <property type="match status" value="1"/>
</dbReference>
<dbReference type="AlphaFoldDB" id="A0A2Z6MI24"/>
<feature type="compositionally biased region" description="Low complexity" evidence="1">
    <location>
        <begin position="350"/>
        <end position="368"/>
    </location>
</feature>
<dbReference type="Pfam" id="PF14244">
    <property type="entry name" value="Retrotran_gag_3"/>
    <property type="match status" value="1"/>
</dbReference>
<gene>
    <name evidence="6" type="ORF">TSUD_53610</name>
</gene>
<evidence type="ECO:0000259" key="5">
    <source>
        <dbReference type="Pfam" id="PF25597"/>
    </source>
</evidence>
<evidence type="ECO:0000313" key="6">
    <source>
        <dbReference type="EMBL" id="GAU32234.1"/>
    </source>
</evidence>
<protein>
    <recommendedName>
        <fullName evidence="8">Reverse transcriptase Ty1/copia-type domain-containing protein</fullName>
    </recommendedName>
</protein>